<accession>A0ABV8YB99</accession>
<evidence type="ECO:0000313" key="6">
    <source>
        <dbReference type="EMBL" id="MFC4455172.1"/>
    </source>
</evidence>
<feature type="transmembrane region" description="Helical" evidence="5">
    <location>
        <begin position="57"/>
        <end position="76"/>
    </location>
</feature>
<name>A0ABV8YB99_9DEIO</name>
<reference evidence="7" key="1">
    <citation type="journal article" date="2014" name="Int. J. Syst. Evol. Microbiol.">
        <title>Complete genome of a new Firmicutes species belonging to the dominant human colonic microbiota ('Ruminococcus bicirculans') reveals two chromosomes and a selective capacity to utilize plant glucans.</title>
        <authorList>
            <consortium name="NISC Comparative Sequencing Program"/>
            <person name="Wegmann U."/>
            <person name="Louis P."/>
            <person name="Goesmann A."/>
            <person name="Henrissat B."/>
            <person name="Duncan S.H."/>
            <person name="Flint H.J."/>
        </authorList>
    </citation>
    <scope>NUCLEOTIDE SEQUENCE</scope>
    <source>
        <strain evidence="7">CCUG 58335</strain>
    </source>
</reference>
<dbReference type="EMBL" id="JBHSEG010000008">
    <property type="protein sequence ID" value="MFC4455172.1"/>
    <property type="molecule type" value="Genomic_DNA"/>
</dbReference>
<reference evidence="8" key="2">
    <citation type="journal article" date="2019" name="Int. J. Syst. Evol. Microbiol.">
        <title>The Global Catalogue of Microorganisms (GCM) 10K type strain sequencing project: providing services to taxonomists for standard genome sequencing and annotation.</title>
        <authorList>
            <consortium name="The Broad Institute Genomics Platform"/>
            <consortium name="The Broad Institute Genome Sequencing Center for Infectious Disease"/>
            <person name="Wu L."/>
            <person name="Ma J."/>
        </authorList>
    </citation>
    <scope>NUCLEOTIDE SEQUENCE [LARGE SCALE GENOMIC DNA]</scope>
    <source>
        <strain evidence="8">CCUG 39970</strain>
    </source>
</reference>
<comment type="subcellular location">
    <subcellularLocation>
        <location evidence="1">Membrane</location>
        <topology evidence="1">Multi-pass membrane protein</topology>
    </subcellularLocation>
</comment>
<comment type="caution">
    <text evidence="7">The sequence shown here is derived from an EMBL/GenBank/DDBJ whole genome shotgun (WGS) entry which is preliminary data.</text>
</comment>
<evidence type="ECO:0000256" key="1">
    <source>
        <dbReference type="ARBA" id="ARBA00004141"/>
    </source>
</evidence>
<dbReference type="Proteomes" id="UP001595939">
    <property type="component" value="Unassembled WGS sequence"/>
</dbReference>
<sequence>MTTINSTARPSRALHLTLWILQALLAAAFLMTGLMKLAMPLTQVAQSLPWVNDVPAALVRFIGLAEFAGALGLILPSAFRIRPNLTPLAALGLVAVLVLAAVFHISRGEAMMVPVNLLLAALAGVVAWGRTSKAPIQAR</sequence>
<keyword evidence="2 5" id="KW-0812">Transmembrane</keyword>
<protein>
    <submittedName>
        <fullName evidence="7">DoxX family protein</fullName>
    </submittedName>
</protein>
<dbReference type="Pfam" id="PF13564">
    <property type="entry name" value="DoxX_2"/>
    <property type="match status" value="1"/>
</dbReference>
<keyword evidence="4 5" id="KW-0472">Membrane</keyword>
<dbReference type="InterPro" id="IPR032808">
    <property type="entry name" value="DoxX"/>
</dbReference>
<evidence type="ECO:0000256" key="4">
    <source>
        <dbReference type="ARBA" id="ARBA00023136"/>
    </source>
</evidence>
<evidence type="ECO:0000256" key="2">
    <source>
        <dbReference type="ARBA" id="ARBA00022692"/>
    </source>
</evidence>
<gene>
    <name evidence="6" type="ORF">ACFO0P_15445</name>
    <name evidence="7" type="ORF">ACFO0P_15470</name>
</gene>
<evidence type="ECO:0000313" key="8">
    <source>
        <dbReference type="Proteomes" id="UP001595939"/>
    </source>
</evidence>
<evidence type="ECO:0000256" key="3">
    <source>
        <dbReference type="ARBA" id="ARBA00022989"/>
    </source>
</evidence>
<feature type="transmembrane region" description="Helical" evidence="5">
    <location>
        <begin position="111"/>
        <end position="129"/>
    </location>
</feature>
<evidence type="ECO:0000313" key="7">
    <source>
        <dbReference type="EMBL" id="MFC4455177.1"/>
    </source>
</evidence>
<dbReference type="RefSeq" id="WP_380129890.1">
    <property type="nucleotide sequence ID" value="NZ_JBHSEG010000008.1"/>
</dbReference>
<feature type="transmembrane region" description="Helical" evidence="5">
    <location>
        <begin position="88"/>
        <end position="105"/>
    </location>
</feature>
<keyword evidence="3 5" id="KW-1133">Transmembrane helix</keyword>
<evidence type="ECO:0000256" key="5">
    <source>
        <dbReference type="SAM" id="Phobius"/>
    </source>
</evidence>
<keyword evidence="8" id="KW-1185">Reference proteome</keyword>
<reference evidence="7" key="3">
    <citation type="submission" date="2024-09" db="EMBL/GenBank/DDBJ databases">
        <authorList>
            <person name="Sun Q."/>
            <person name="Mori K."/>
        </authorList>
    </citation>
    <scope>NUCLEOTIDE SEQUENCE</scope>
    <source>
        <strain evidence="7">CCUG 58335</strain>
    </source>
</reference>
<dbReference type="EMBL" id="JBHSEG010000008">
    <property type="protein sequence ID" value="MFC4455177.1"/>
    <property type="molecule type" value="Genomic_DNA"/>
</dbReference>
<organism evidence="7 8">
    <name type="scientific">Deinococcus sonorensis</name>
    <dbReference type="NCBI Taxonomy" id="309891"/>
    <lineage>
        <taxon>Bacteria</taxon>
        <taxon>Thermotogati</taxon>
        <taxon>Deinococcota</taxon>
        <taxon>Deinococci</taxon>
        <taxon>Deinococcales</taxon>
        <taxon>Deinococcaceae</taxon>
        <taxon>Deinococcus</taxon>
    </lineage>
</organism>
<proteinExistence type="predicted"/>